<feature type="domain" description="FACT complex subunit SSRP1-like first PH" evidence="12">
    <location>
        <begin position="188"/>
        <end position="247"/>
    </location>
</feature>
<dbReference type="GO" id="GO:1902275">
    <property type="term" value="P:regulation of chromatin organization"/>
    <property type="evidence" value="ECO:0007669"/>
    <property type="project" value="TreeGrafter"/>
</dbReference>
<dbReference type="InterPro" id="IPR011993">
    <property type="entry name" value="PH-like_dom_sf"/>
</dbReference>
<dbReference type="GO" id="GO:0006281">
    <property type="term" value="P:DNA repair"/>
    <property type="evidence" value="ECO:0007669"/>
    <property type="project" value="UniProtKB-KW"/>
</dbReference>
<reference evidence="15" key="1">
    <citation type="submission" date="2016-06" db="UniProtKB">
        <authorList>
            <consortium name="WormBaseParasite"/>
        </authorList>
    </citation>
    <scope>IDENTIFICATION</scope>
</reference>
<dbReference type="Pfam" id="PF03531">
    <property type="entry name" value="SSrecog"/>
    <property type="match status" value="1"/>
</dbReference>
<dbReference type="InterPro" id="IPR024954">
    <property type="entry name" value="SSRP1_DD"/>
</dbReference>
<dbReference type="Proteomes" id="UP000270296">
    <property type="component" value="Unassembled WGS sequence"/>
</dbReference>
<dbReference type="GO" id="GO:0031491">
    <property type="term" value="F:nucleosome binding"/>
    <property type="evidence" value="ECO:0007669"/>
    <property type="project" value="TreeGrafter"/>
</dbReference>
<feature type="domain" description="SSRP1 dimerization" evidence="10">
    <location>
        <begin position="96"/>
        <end position="159"/>
    </location>
</feature>
<organism evidence="15">
    <name type="scientific">Soboliphyme baturini</name>
    <dbReference type="NCBI Taxonomy" id="241478"/>
    <lineage>
        <taxon>Eukaryota</taxon>
        <taxon>Metazoa</taxon>
        <taxon>Ecdysozoa</taxon>
        <taxon>Nematoda</taxon>
        <taxon>Enoplea</taxon>
        <taxon>Dorylaimia</taxon>
        <taxon>Dioctophymatida</taxon>
        <taxon>Dioctophymatoidea</taxon>
        <taxon>Soboliphymatidae</taxon>
        <taxon>Soboliphyme</taxon>
    </lineage>
</organism>
<evidence type="ECO:0000259" key="10">
    <source>
        <dbReference type="Pfam" id="PF03531"/>
    </source>
</evidence>
<keyword evidence="5 9" id="KW-0805">Transcription regulation</keyword>
<dbReference type="PRINTS" id="PR00887">
    <property type="entry name" value="SSRCOGNITION"/>
</dbReference>
<evidence type="ECO:0000256" key="8">
    <source>
        <dbReference type="ARBA" id="ARBA00023242"/>
    </source>
</evidence>
<dbReference type="GO" id="GO:0035101">
    <property type="term" value="C:FACT complex"/>
    <property type="evidence" value="ECO:0007669"/>
    <property type="project" value="TreeGrafter"/>
</dbReference>
<dbReference type="Gene3D" id="2.30.29.220">
    <property type="entry name" value="Structure-specific recognition protein (SSRP1)"/>
    <property type="match status" value="1"/>
</dbReference>
<dbReference type="InterPro" id="IPR050454">
    <property type="entry name" value="RTT106/SSRP1_HistChap/FACT"/>
</dbReference>
<comment type="function">
    <text evidence="9">Component of the FACT complex, a general chromatin factor that acts to reorganize nucleosomes. The FACT complex is involved in multiple processes that require DNA as a template such as mRNA elongation, DNA replication and DNA repair. During transcription elongation the FACT complex acts as a histone chaperone that both destabilizes and restores nucleosomal structure. It facilitates the passage of RNA polymerase II and transcription by promoting the dissociation of one histone H2A-H2B dimer from the nucleosome, then subsequently promotes the reestablishment of the nucleosome following the passage of RNA polymerase II.</text>
</comment>
<evidence type="ECO:0000256" key="3">
    <source>
        <dbReference type="ARBA" id="ARBA00022705"/>
    </source>
</evidence>
<gene>
    <name evidence="13" type="ORF">SBAD_LOCUS5812</name>
</gene>
<evidence type="ECO:0000256" key="6">
    <source>
        <dbReference type="ARBA" id="ARBA00023163"/>
    </source>
</evidence>
<dbReference type="GO" id="GO:0003677">
    <property type="term" value="F:DNA binding"/>
    <property type="evidence" value="ECO:0007669"/>
    <property type="project" value="InterPro"/>
</dbReference>
<dbReference type="InterPro" id="IPR048993">
    <property type="entry name" value="SSRP1-like_PH1"/>
</dbReference>
<evidence type="ECO:0000313" key="14">
    <source>
        <dbReference type="Proteomes" id="UP000270296"/>
    </source>
</evidence>
<evidence type="ECO:0000259" key="11">
    <source>
        <dbReference type="Pfam" id="PF17292"/>
    </source>
</evidence>
<dbReference type="InterPro" id="IPR000969">
    <property type="entry name" value="SSRP1/POB3"/>
</dbReference>
<comment type="similarity">
    <text evidence="1 9">Belongs to the SSRP1 family.</text>
</comment>
<keyword evidence="3 9" id="KW-0235">DNA replication</keyword>
<evidence type="ECO:0000256" key="5">
    <source>
        <dbReference type="ARBA" id="ARBA00023015"/>
    </source>
</evidence>
<dbReference type="EMBL" id="UZAM01009265">
    <property type="protein sequence ID" value="VDP08369.1"/>
    <property type="molecule type" value="Genomic_DNA"/>
</dbReference>
<dbReference type="SUPFAM" id="SSF50729">
    <property type="entry name" value="PH domain-like"/>
    <property type="match status" value="1"/>
</dbReference>
<keyword evidence="6 9" id="KW-0804">Transcription</keyword>
<protein>
    <recommendedName>
        <fullName evidence="9">FACT complex subunit SSRP1</fullName>
    </recommendedName>
</protein>
<dbReference type="GO" id="GO:0006260">
    <property type="term" value="P:DNA replication"/>
    <property type="evidence" value="ECO:0007669"/>
    <property type="project" value="UniProtKB-KW"/>
</dbReference>
<evidence type="ECO:0000256" key="2">
    <source>
        <dbReference type="ARBA" id="ARBA00022454"/>
    </source>
</evidence>
<dbReference type="InterPro" id="IPR038167">
    <property type="entry name" value="SSRP1_sf"/>
</dbReference>
<dbReference type="WBParaSite" id="SBAD_0000604501-mRNA-1">
    <property type="protein sequence ID" value="SBAD_0000604501-mRNA-1"/>
    <property type="gene ID" value="SBAD_0000604501"/>
</dbReference>
<dbReference type="PANTHER" id="PTHR45849:SF1">
    <property type="entry name" value="FACT COMPLEX SUBUNIT SSRP1"/>
    <property type="match status" value="1"/>
</dbReference>
<dbReference type="InterPro" id="IPR035417">
    <property type="entry name" value="SSRP1/POB3_N"/>
</dbReference>
<dbReference type="OrthoDB" id="498543at2759"/>
<keyword evidence="8 9" id="KW-0539">Nucleus</keyword>
<dbReference type="Gene3D" id="2.30.29.30">
    <property type="entry name" value="Pleckstrin-homology domain (PH domain)/Phosphotyrosine-binding domain (PTB)"/>
    <property type="match status" value="1"/>
</dbReference>
<evidence type="ECO:0000313" key="13">
    <source>
        <dbReference type="EMBL" id="VDP08369.1"/>
    </source>
</evidence>
<keyword evidence="2 9" id="KW-0158">Chromosome</keyword>
<evidence type="ECO:0000256" key="9">
    <source>
        <dbReference type="RuleBase" id="RU364013"/>
    </source>
</evidence>
<evidence type="ECO:0000256" key="1">
    <source>
        <dbReference type="ARBA" id="ARBA00010060"/>
    </source>
</evidence>
<comment type="subcellular location">
    <subcellularLocation>
        <location evidence="9">Nucleus</location>
    </subcellularLocation>
    <subcellularLocation>
        <location evidence="9">Chromosome</location>
    </subcellularLocation>
</comment>
<accession>A0A183IQB5</accession>
<name>A0A183IQB5_9BILA</name>
<proteinExistence type="inferred from homology"/>
<dbReference type="AlphaFoldDB" id="A0A183IQB5"/>
<keyword evidence="4 9" id="KW-0227">DNA damage</keyword>
<dbReference type="Gene3D" id="2.30.29.150">
    <property type="match status" value="1"/>
</dbReference>
<evidence type="ECO:0000256" key="4">
    <source>
        <dbReference type="ARBA" id="ARBA00022763"/>
    </source>
</evidence>
<keyword evidence="7 9" id="KW-0234">DNA repair</keyword>
<reference evidence="13 14" key="2">
    <citation type="submission" date="2018-11" db="EMBL/GenBank/DDBJ databases">
        <authorList>
            <consortium name="Pathogen Informatics"/>
        </authorList>
    </citation>
    <scope>NUCLEOTIDE SEQUENCE [LARGE SCALE GENOMIC DNA]</scope>
</reference>
<feature type="domain" description="FACT complex subunit SSRP1/POB3 N-terminal PH" evidence="11">
    <location>
        <begin position="13"/>
        <end position="88"/>
    </location>
</feature>
<evidence type="ECO:0000259" key="12">
    <source>
        <dbReference type="Pfam" id="PF21103"/>
    </source>
</evidence>
<sequence length="255" mass="29523">MMCRWSGWGIWFNPGRMKLSDQSVAFKNIKTGKVDQFAANNIESCEWIRLANRPAIKMRLKNDGLEMNFQDFEKLKTFVKQNWRKELDVREPCVKGWNYGTAKFVGSMLEFEVDDESCFDIPLAHVSNCTATKNEVTLEFHQNDDCAVSLLELRFHIPTDNAIDDDKAEQFRKNVMEEAGIIQETGKALAHFDQILCATPRGRYDVKIYPSFLSLHGKTFDYKIPIATILRLLLLPHQDGRRMFFVVRNIFLLSS</sequence>
<dbReference type="PANTHER" id="PTHR45849">
    <property type="entry name" value="FACT COMPLEX SUBUNIT SSRP1"/>
    <property type="match status" value="1"/>
</dbReference>
<keyword evidence="14" id="KW-1185">Reference proteome</keyword>
<evidence type="ECO:0000256" key="7">
    <source>
        <dbReference type="ARBA" id="ARBA00023204"/>
    </source>
</evidence>
<evidence type="ECO:0000313" key="15">
    <source>
        <dbReference type="WBParaSite" id="SBAD_0000604501-mRNA-1"/>
    </source>
</evidence>
<dbReference type="FunFam" id="2.30.29.150:FF:000001">
    <property type="entry name" value="Fact complex subunit ssrp1"/>
    <property type="match status" value="1"/>
</dbReference>
<dbReference type="GO" id="GO:0042393">
    <property type="term" value="F:histone binding"/>
    <property type="evidence" value="ECO:0007669"/>
    <property type="project" value="TreeGrafter"/>
</dbReference>
<dbReference type="Pfam" id="PF21103">
    <property type="entry name" value="PH1_SSRP1-like"/>
    <property type="match status" value="1"/>
</dbReference>
<dbReference type="Pfam" id="PF17292">
    <property type="entry name" value="POB3_N"/>
    <property type="match status" value="1"/>
</dbReference>